<dbReference type="SMART" id="SM00849">
    <property type="entry name" value="Lactamase_B"/>
    <property type="match status" value="1"/>
</dbReference>
<sequence length="260" mass="27957">MIFQQVRNATSIITFAGKKFLLDPFLADRGALPPVPSPHNESPNPLVPLPLPIEAIVAVDAVVVTHMHHFDHFDEAARKAVARDIPVFVQSEKEASDMRALGFTAVAALTETGVGFGEITLYRTDALHGQGEAAARNYRERGIPAEACGVVFAAPGEKTLYAAGDTLWYAGVRAALDRYQPDVVVLNAADARFHDGTPILMDADGLYEAAMAAPQATIITGHLDAVNHARLGRAGLREFVKARGLSERVRIPEDGEVCIL</sequence>
<evidence type="ECO:0000313" key="3">
    <source>
        <dbReference type="EMBL" id="AMD88858.1"/>
    </source>
</evidence>
<reference evidence="4" key="1">
    <citation type="submission" date="2016-02" db="EMBL/GenBank/DDBJ databases">
        <authorList>
            <person name="Holder M.E."/>
            <person name="Ajami N.J."/>
            <person name="Petrosino J.F."/>
        </authorList>
    </citation>
    <scope>NUCLEOTIDE SEQUENCE [LARGE SCALE GENOMIC DNA]</scope>
    <source>
        <strain evidence="4">CCUG 45958</strain>
    </source>
</reference>
<accession>A0A0X8JI77</accession>
<dbReference type="Proteomes" id="UP000069241">
    <property type="component" value="Chromosome"/>
</dbReference>
<dbReference type="Gene3D" id="3.60.15.10">
    <property type="entry name" value="Ribonuclease Z/Hydroxyacylglutathione hydrolase-like"/>
    <property type="match status" value="1"/>
</dbReference>
<dbReference type="STRING" id="44742.AXF13_01285"/>
<dbReference type="RefSeq" id="WP_062251348.1">
    <property type="nucleotide sequence ID" value="NZ_CP014229.1"/>
</dbReference>
<proteinExistence type="predicted"/>
<dbReference type="InterPro" id="IPR036866">
    <property type="entry name" value="RibonucZ/Hydroxyglut_hydro"/>
</dbReference>
<organism evidence="3 4">
    <name type="scientific">Desulfovibrio fairfieldensis</name>
    <dbReference type="NCBI Taxonomy" id="44742"/>
    <lineage>
        <taxon>Bacteria</taxon>
        <taxon>Pseudomonadati</taxon>
        <taxon>Thermodesulfobacteriota</taxon>
        <taxon>Desulfovibrionia</taxon>
        <taxon>Desulfovibrionales</taxon>
        <taxon>Desulfovibrionaceae</taxon>
        <taxon>Desulfovibrio</taxon>
    </lineage>
</organism>
<dbReference type="Pfam" id="PF12706">
    <property type="entry name" value="Lactamase_B_2"/>
    <property type="match status" value="1"/>
</dbReference>
<evidence type="ECO:0000256" key="1">
    <source>
        <dbReference type="ARBA" id="ARBA00022801"/>
    </source>
</evidence>
<keyword evidence="4" id="KW-1185">Reference proteome</keyword>
<evidence type="ECO:0000259" key="2">
    <source>
        <dbReference type="SMART" id="SM00849"/>
    </source>
</evidence>
<dbReference type="PANTHER" id="PTHR43546">
    <property type="entry name" value="UPF0173 METAL-DEPENDENT HYDROLASE MJ1163-RELATED"/>
    <property type="match status" value="1"/>
</dbReference>
<feature type="domain" description="Metallo-beta-lactamase" evidence="2">
    <location>
        <begin position="6"/>
        <end position="222"/>
    </location>
</feature>
<dbReference type="SUPFAM" id="SSF56281">
    <property type="entry name" value="Metallo-hydrolase/oxidoreductase"/>
    <property type="match status" value="1"/>
</dbReference>
<protein>
    <submittedName>
        <fullName evidence="3">Zn-dependent hydrolase</fullName>
    </submittedName>
</protein>
<dbReference type="EMBL" id="CP014229">
    <property type="protein sequence ID" value="AMD88858.1"/>
    <property type="molecule type" value="Genomic_DNA"/>
</dbReference>
<dbReference type="KEGG" id="dfi:AXF13_01285"/>
<dbReference type="GO" id="GO:0016787">
    <property type="term" value="F:hydrolase activity"/>
    <property type="evidence" value="ECO:0007669"/>
    <property type="project" value="UniProtKB-KW"/>
</dbReference>
<gene>
    <name evidence="3" type="ORF">AXF13_01285</name>
</gene>
<dbReference type="PANTHER" id="PTHR43546:SF9">
    <property type="entry name" value="L-ASCORBATE-6-PHOSPHATE LACTONASE ULAG-RELATED"/>
    <property type="match status" value="1"/>
</dbReference>
<keyword evidence="1 3" id="KW-0378">Hydrolase</keyword>
<dbReference type="AlphaFoldDB" id="A0A0X8JI77"/>
<name>A0A0X8JI77_9BACT</name>
<dbReference type="InterPro" id="IPR050114">
    <property type="entry name" value="UPF0173_UPF0282_UlaG_hydrolase"/>
</dbReference>
<dbReference type="InterPro" id="IPR001279">
    <property type="entry name" value="Metallo-B-lactamas"/>
</dbReference>
<evidence type="ECO:0000313" key="4">
    <source>
        <dbReference type="Proteomes" id="UP000069241"/>
    </source>
</evidence>